<dbReference type="Proteomes" id="UP001139682">
    <property type="component" value="Unassembled WGS sequence"/>
</dbReference>
<reference evidence="3" key="1">
    <citation type="submission" date="2022-03" db="EMBL/GenBank/DDBJ databases">
        <title>Pseudomonas marianensis sp. nov., a marine bacterium isolated from deep-sea sediments of the Mariana Trench.</title>
        <authorList>
            <person name="Wei Y."/>
        </authorList>
    </citation>
    <scope>NUCLEOTIDE SEQUENCE</scope>
    <source>
        <strain evidence="3">PS1</strain>
    </source>
</reference>
<feature type="transmembrane region" description="Helical" evidence="1">
    <location>
        <begin position="106"/>
        <end position="130"/>
    </location>
</feature>
<dbReference type="InterPro" id="IPR058208">
    <property type="entry name" value="PACE"/>
</dbReference>
<organism evidence="3 4">
    <name type="scientific">Stutzerimonas marianensis</name>
    <dbReference type="NCBI Taxonomy" id="2929513"/>
    <lineage>
        <taxon>Bacteria</taxon>
        <taxon>Pseudomonadati</taxon>
        <taxon>Pseudomonadota</taxon>
        <taxon>Gammaproteobacteria</taxon>
        <taxon>Pseudomonadales</taxon>
        <taxon>Pseudomonadaceae</taxon>
        <taxon>Stutzerimonas</taxon>
    </lineage>
</organism>
<evidence type="ECO:0000256" key="1">
    <source>
        <dbReference type="SAM" id="Phobius"/>
    </source>
</evidence>
<keyword evidence="1" id="KW-0812">Transmembrane</keyword>
<dbReference type="EMBL" id="JALGRD010000003">
    <property type="protein sequence ID" value="MCJ0973221.1"/>
    <property type="molecule type" value="Genomic_DNA"/>
</dbReference>
<gene>
    <name evidence="3" type="ORF">MST27_07540</name>
</gene>
<feature type="domain" description="Chlorhexidine efflux transporter" evidence="2">
    <location>
        <begin position="75"/>
        <end position="135"/>
    </location>
</feature>
<dbReference type="AlphaFoldDB" id="A0A9X2AUM2"/>
<name>A0A9X2AUM2_9GAMM</name>
<sequence length="146" mass="16229">MATNNASVTERIIHAVGYELIAVLIFAPALAWGLDKPIESAGALAIVTSIIAMLWNMAFNAIVDRCTTSERINWSITVRLLHGLGFEAGVIAMCVPLAAWMLDITLWQAFLVELGFFAFILPYTVAYNWGFDKISYRFLRTERAIA</sequence>
<dbReference type="RefSeq" id="WP_243605375.1">
    <property type="nucleotide sequence ID" value="NZ_JALGRD010000003.1"/>
</dbReference>
<feature type="transmembrane region" description="Helical" evidence="1">
    <location>
        <begin position="80"/>
        <end position="100"/>
    </location>
</feature>
<evidence type="ECO:0000259" key="2">
    <source>
        <dbReference type="Pfam" id="PF05232"/>
    </source>
</evidence>
<dbReference type="NCBIfam" id="NF033665">
    <property type="entry name" value="PACE_efflu_PCE"/>
    <property type="match status" value="1"/>
</dbReference>
<dbReference type="InterPro" id="IPR007896">
    <property type="entry name" value="BTP_bacteria"/>
</dbReference>
<feature type="transmembrane region" description="Helical" evidence="1">
    <location>
        <begin position="12"/>
        <end position="34"/>
    </location>
</feature>
<comment type="caution">
    <text evidence="3">The sequence shown here is derived from an EMBL/GenBank/DDBJ whole genome shotgun (WGS) entry which is preliminary data.</text>
</comment>
<evidence type="ECO:0000313" key="3">
    <source>
        <dbReference type="EMBL" id="MCJ0973221.1"/>
    </source>
</evidence>
<evidence type="ECO:0000313" key="4">
    <source>
        <dbReference type="Proteomes" id="UP001139682"/>
    </source>
</evidence>
<keyword evidence="4" id="KW-1185">Reference proteome</keyword>
<keyword evidence="1" id="KW-1133">Transmembrane helix</keyword>
<dbReference type="Pfam" id="PF05232">
    <property type="entry name" value="BTP"/>
    <property type="match status" value="2"/>
</dbReference>
<proteinExistence type="predicted"/>
<feature type="domain" description="Chlorhexidine efflux transporter" evidence="2">
    <location>
        <begin position="7"/>
        <end position="66"/>
    </location>
</feature>
<keyword evidence="1" id="KW-0472">Membrane</keyword>
<feature type="transmembrane region" description="Helical" evidence="1">
    <location>
        <begin position="40"/>
        <end position="59"/>
    </location>
</feature>
<dbReference type="NCBIfam" id="NF033664">
    <property type="entry name" value="PACE_transport"/>
    <property type="match status" value="1"/>
</dbReference>
<accession>A0A9X2AUM2</accession>
<protein>
    <submittedName>
        <fullName evidence="3">Multidrug/biocide efflux PACE transporter</fullName>
    </submittedName>
</protein>